<dbReference type="SMART" id="SM00387">
    <property type="entry name" value="HATPase_c"/>
    <property type="match status" value="1"/>
</dbReference>
<feature type="domain" description="PAS" evidence="8">
    <location>
        <begin position="287"/>
        <end position="361"/>
    </location>
</feature>
<dbReference type="InterPro" id="IPR011495">
    <property type="entry name" value="Sig_transdc_His_kin_sub2_dim/P"/>
</dbReference>
<dbReference type="AlphaFoldDB" id="A0A090I199"/>
<dbReference type="GO" id="GO:0000160">
    <property type="term" value="P:phosphorelay signal transduction system"/>
    <property type="evidence" value="ECO:0007669"/>
    <property type="project" value="UniProtKB-KW"/>
</dbReference>
<dbReference type="InterPro" id="IPR000700">
    <property type="entry name" value="PAS-assoc_C"/>
</dbReference>
<evidence type="ECO:0000259" key="8">
    <source>
        <dbReference type="PROSITE" id="PS50112"/>
    </source>
</evidence>
<dbReference type="EMBL" id="LN515531">
    <property type="protein sequence ID" value="CEA12708.1"/>
    <property type="molecule type" value="Genomic_DNA"/>
</dbReference>
<dbReference type="Pfam" id="PF00989">
    <property type="entry name" value="PAS"/>
    <property type="match status" value="1"/>
</dbReference>
<feature type="domain" description="PAC" evidence="9">
    <location>
        <begin position="112"/>
        <end position="164"/>
    </location>
</feature>
<keyword evidence="1" id="KW-0597">Phosphoprotein</keyword>
<organism evidence="10">
    <name type="scientific">Methanobacterium formicicum</name>
    <dbReference type="NCBI Taxonomy" id="2162"/>
    <lineage>
        <taxon>Archaea</taxon>
        <taxon>Methanobacteriati</taxon>
        <taxon>Methanobacteriota</taxon>
        <taxon>Methanomada group</taxon>
        <taxon>Methanobacteria</taxon>
        <taxon>Methanobacteriales</taxon>
        <taxon>Methanobacteriaceae</taxon>
        <taxon>Methanobacterium</taxon>
    </lineage>
</organism>
<accession>A0A090I199</accession>
<feature type="domain" description="PAC" evidence="9">
    <location>
        <begin position="363"/>
        <end position="413"/>
    </location>
</feature>
<dbReference type="KEGG" id="mfi:DSM1535_0345"/>
<dbReference type="Pfam" id="PF07568">
    <property type="entry name" value="HisKA_2"/>
    <property type="match status" value="1"/>
</dbReference>
<evidence type="ECO:0000313" key="10">
    <source>
        <dbReference type="EMBL" id="CEA12708.1"/>
    </source>
</evidence>
<dbReference type="InterPro" id="IPR005467">
    <property type="entry name" value="His_kinase_dom"/>
</dbReference>
<dbReference type="InterPro" id="IPR036890">
    <property type="entry name" value="HATPase_C_sf"/>
</dbReference>
<evidence type="ECO:0000256" key="1">
    <source>
        <dbReference type="ARBA" id="ARBA00022553"/>
    </source>
</evidence>
<dbReference type="InterPro" id="IPR001610">
    <property type="entry name" value="PAC"/>
</dbReference>
<keyword evidence="6" id="KW-0902">Two-component regulatory system</keyword>
<evidence type="ECO:0000256" key="4">
    <source>
        <dbReference type="ARBA" id="ARBA00022777"/>
    </source>
</evidence>
<dbReference type="InterPro" id="IPR000014">
    <property type="entry name" value="PAS"/>
</dbReference>
<evidence type="ECO:0000259" key="9">
    <source>
        <dbReference type="PROSITE" id="PS50113"/>
    </source>
</evidence>
<dbReference type="PATRIC" id="fig|2162.9.peg.361"/>
<dbReference type="Pfam" id="PF08448">
    <property type="entry name" value="PAS_4"/>
    <property type="match status" value="1"/>
</dbReference>
<protein>
    <recommendedName>
        <fullName evidence="11">Signal transduction histidine kinase</fullName>
    </recommendedName>
</protein>
<dbReference type="CDD" id="cd00130">
    <property type="entry name" value="PAS"/>
    <property type="match status" value="4"/>
</dbReference>
<dbReference type="Gene3D" id="3.30.450.20">
    <property type="entry name" value="PAS domain"/>
    <property type="match status" value="5"/>
</dbReference>
<keyword evidence="3" id="KW-0547">Nucleotide-binding</keyword>
<evidence type="ECO:0000256" key="2">
    <source>
        <dbReference type="ARBA" id="ARBA00022679"/>
    </source>
</evidence>
<keyword evidence="5" id="KW-0067">ATP-binding</keyword>
<evidence type="ECO:0008006" key="11">
    <source>
        <dbReference type="Google" id="ProtNLM"/>
    </source>
</evidence>
<dbReference type="SMART" id="SM00091">
    <property type="entry name" value="PAS"/>
    <property type="match status" value="4"/>
</dbReference>
<dbReference type="GO" id="GO:0016301">
    <property type="term" value="F:kinase activity"/>
    <property type="evidence" value="ECO:0007669"/>
    <property type="project" value="UniProtKB-KW"/>
</dbReference>
<gene>
    <name evidence="10" type="ORF">DSM1535_0345</name>
</gene>
<dbReference type="SUPFAM" id="SSF55785">
    <property type="entry name" value="PYP-like sensor domain (PAS domain)"/>
    <property type="match status" value="5"/>
</dbReference>
<evidence type="ECO:0000259" key="7">
    <source>
        <dbReference type="PROSITE" id="PS50109"/>
    </source>
</evidence>
<dbReference type="Pfam" id="PF13426">
    <property type="entry name" value="PAS_9"/>
    <property type="match status" value="2"/>
</dbReference>
<dbReference type="InterPro" id="IPR013656">
    <property type="entry name" value="PAS_4"/>
</dbReference>
<proteinExistence type="predicted"/>
<feature type="domain" description="PAS" evidence="8">
    <location>
        <begin position="541"/>
        <end position="612"/>
    </location>
</feature>
<feature type="domain" description="PAC" evidence="9">
    <location>
        <begin position="620"/>
        <end position="674"/>
    </location>
</feature>
<keyword evidence="2" id="KW-0808">Transferase</keyword>
<dbReference type="PROSITE" id="PS50113">
    <property type="entry name" value="PAC"/>
    <property type="match status" value="3"/>
</dbReference>
<dbReference type="PROSITE" id="PS50112">
    <property type="entry name" value="PAS"/>
    <property type="match status" value="4"/>
</dbReference>
<dbReference type="GO" id="GO:0005524">
    <property type="term" value="F:ATP binding"/>
    <property type="evidence" value="ECO:0007669"/>
    <property type="project" value="UniProtKB-KW"/>
</dbReference>
<dbReference type="SUPFAM" id="SSF55874">
    <property type="entry name" value="ATPase domain of HSP90 chaperone/DNA topoisomerase II/histidine kinase"/>
    <property type="match status" value="1"/>
</dbReference>
<evidence type="ECO:0000256" key="3">
    <source>
        <dbReference type="ARBA" id="ARBA00022741"/>
    </source>
</evidence>
<dbReference type="PANTHER" id="PTHR43065">
    <property type="entry name" value="SENSOR HISTIDINE KINASE"/>
    <property type="match status" value="1"/>
</dbReference>
<dbReference type="SMART" id="SM00086">
    <property type="entry name" value="PAC"/>
    <property type="match status" value="3"/>
</dbReference>
<dbReference type="GO" id="GO:0006355">
    <property type="term" value="P:regulation of DNA-templated transcription"/>
    <property type="evidence" value="ECO:0007669"/>
    <property type="project" value="InterPro"/>
</dbReference>
<feature type="domain" description="PAS" evidence="8">
    <location>
        <begin position="23"/>
        <end position="67"/>
    </location>
</feature>
<feature type="domain" description="PAS" evidence="8">
    <location>
        <begin position="165"/>
        <end position="220"/>
    </location>
</feature>
<dbReference type="PROSITE" id="PS50109">
    <property type="entry name" value="HIS_KIN"/>
    <property type="match status" value="1"/>
</dbReference>
<dbReference type="Pfam" id="PF13188">
    <property type="entry name" value="PAS_8"/>
    <property type="match status" value="1"/>
</dbReference>
<dbReference type="Gene3D" id="3.30.565.10">
    <property type="entry name" value="Histidine kinase-like ATPase, C-terminal domain"/>
    <property type="match status" value="1"/>
</dbReference>
<evidence type="ECO:0000256" key="6">
    <source>
        <dbReference type="ARBA" id="ARBA00023012"/>
    </source>
</evidence>
<name>A0A090I199_METFO</name>
<feature type="domain" description="Histidine kinase" evidence="7">
    <location>
        <begin position="685"/>
        <end position="878"/>
    </location>
</feature>
<sequence>MNPVLFVVRFLGSITMVKKSVNSEDVIGAFIDSSPIPQFIINPDHRIIFWNRALEKYTGIKSSEVLGTDKHRKVLYHAQKPLMADLLVDGDLEGIKKWYQGCKKSSYVDNAFVAEEFFPQIGENGVWLYFTAAKIKDEEGNVIGVLETLEDISQRKNMELSLKNAKKEWEVTFDALPDLISLIDVDHNIMKVNRTMAQALNMKPEELVGKKCYSLVHDTDEPPSYCPHEKLLQDCQQHCNEAFVDSLHGDYEITVSPIMDDDQLRGSVHVAHDITQRRKMELDLKESEEKFREVFNNANDMVTLNIMHPEGPGKFLEVNQAGLDTLGYTREEFFELSPGDILSPEDQKNIPEKFKKLQEEGYINLEMTNITKAGERIPVDVALHIFQLQGQDVIISVARDITERRKAENALIQSEKKYRTLFENMLEGFAYCKMLFDDEGQPIDWIYIDVNPAFYELTGLEDIQGKKVTEAIPGIIEAQPELFELYGRVTLTGEAETIEVYFKPLEIWFNISAFKPAPEHFVAVFENITERKKAEIALKESEEKYRLISENTGDVIWLMDLDSQRFTYISPSVYKLRGYTAEEVLDQSLEDILTPESYQYLMEKLPQKIQAYSLGDESMKLQTFRVEQACKDGRTVPTEVVANILTDETGNITGLLAVSRDITKRVEMEEEIQKSLQEKEMLLKEIHHRVKNNLMIIASLLNLQSRYIKDKKALSIFKESQSRANSMALIHEKLYRSTDLKRINFGEYIKTLSTDLFRTYVGDPSRVRLNIDVEDVMLDINTSIPLGLILNELVSNSLKHAFPDERTGEINVVFTLTNDEYQLKVSDTGIGFPSDLDYRNTDSLGMQLVTSLTSQIDGELELDTTKGTEFCIKFKEKEYGQ</sequence>
<dbReference type="NCBIfam" id="TIGR00229">
    <property type="entry name" value="sensory_box"/>
    <property type="match status" value="5"/>
</dbReference>
<dbReference type="Pfam" id="PF02518">
    <property type="entry name" value="HATPase_c"/>
    <property type="match status" value="1"/>
</dbReference>
<dbReference type="InterPro" id="IPR013767">
    <property type="entry name" value="PAS_fold"/>
</dbReference>
<dbReference type="InterPro" id="IPR035965">
    <property type="entry name" value="PAS-like_dom_sf"/>
</dbReference>
<dbReference type="InterPro" id="IPR003594">
    <property type="entry name" value="HATPase_dom"/>
</dbReference>
<reference evidence="10" key="1">
    <citation type="submission" date="2014-08" db="EMBL/GenBank/DDBJ databases">
        <authorList>
            <person name="Wibberg D."/>
        </authorList>
    </citation>
    <scope>NUCLEOTIDE SEQUENCE</scope>
</reference>
<keyword evidence="4" id="KW-0418">Kinase</keyword>
<evidence type="ECO:0000256" key="5">
    <source>
        <dbReference type="ARBA" id="ARBA00022840"/>
    </source>
</evidence>
<dbReference type="PANTHER" id="PTHR43065:SF23">
    <property type="entry name" value="SENSOR HISTIDINE KINASE PDTAS"/>
    <property type="match status" value="1"/>
</dbReference>